<sequence length="343" mass="38077">MYAMAGRWIPPSERSRFMSSFQGFSFGIGLTYPLCGWLIANFGWRVVFYVTGSFGFTWCIFWFLLAYDTPAVHPRITPYERSYIEVSLGETVVKGKGLPVPWKELFKSLPVWAIGITTFGRIWVSYTFIISGPLYMKTVLGFSIQTNGLLNGAPFLLSYVTSVIFCYLADVIVTKNVMSLKNVRKMNTAIAQVVPGLICVLIGYLGCNIVPILVVWFIAVSCITAAYAGAMASIVDIAPNLAGPILAFAQTIHMSASFLSPIVAGFLLKENQSLEQWRIVFAVTAIVSVSTYFMFQIYGTDEVQAWNYPDSKPPMQQDDTNTPLQLLNVDEGQKSSSSEPKEK</sequence>
<gene>
    <name evidence="9" type="ORF">CLODIP_2_CD06072</name>
</gene>
<dbReference type="InterPro" id="IPR011701">
    <property type="entry name" value="MFS"/>
</dbReference>
<dbReference type="InterPro" id="IPR050382">
    <property type="entry name" value="MFS_Na/Anion_cotransporter"/>
</dbReference>
<dbReference type="GO" id="GO:0015293">
    <property type="term" value="F:symporter activity"/>
    <property type="evidence" value="ECO:0007669"/>
    <property type="project" value="UniProtKB-KW"/>
</dbReference>
<evidence type="ECO:0000256" key="3">
    <source>
        <dbReference type="ARBA" id="ARBA00022692"/>
    </source>
</evidence>
<feature type="transmembrane region" description="Helical" evidence="8">
    <location>
        <begin position="111"/>
        <end position="135"/>
    </location>
</feature>
<feature type="transmembrane region" description="Helical" evidence="8">
    <location>
        <begin position="279"/>
        <end position="298"/>
    </location>
</feature>
<dbReference type="PANTHER" id="PTHR11662:SF77">
    <property type="entry name" value="MAJOR FACILITATOR SUPERFAMILY TRANSPORTER 17, ISOFORM F"/>
    <property type="match status" value="1"/>
</dbReference>
<evidence type="ECO:0000313" key="9">
    <source>
        <dbReference type="EMBL" id="CAB3365410.1"/>
    </source>
</evidence>
<evidence type="ECO:0000256" key="5">
    <source>
        <dbReference type="ARBA" id="ARBA00022989"/>
    </source>
</evidence>
<dbReference type="InterPro" id="IPR036259">
    <property type="entry name" value="MFS_trans_sf"/>
</dbReference>
<feature type="region of interest" description="Disordered" evidence="7">
    <location>
        <begin position="310"/>
        <end position="343"/>
    </location>
</feature>
<keyword evidence="2" id="KW-0813">Transport</keyword>
<keyword evidence="4" id="KW-0769">Symport</keyword>
<evidence type="ECO:0000313" key="10">
    <source>
        <dbReference type="Proteomes" id="UP000494165"/>
    </source>
</evidence>
<proteinExistence type="predicted"/>
<dbReference type="AlphaFoldDB" id="A0A8S1CJG7"/>
<evidence type="ECO:0000256" key="4">
    <source>
        <dbReference type="ARBA" id="ARBA00022847"/>
    </source>
</evidence>
<accession>A0A8S1CJG7</accession>
<keyword evidence="3 8" id="KW-0812">Transmembrane</keyword>
<evidence type="ECO:0008006" key="11">
    <source>
        <dbReference type="Google" id="ProtNLM"/>
    </source>
</evidence>
<protein>
    <recommendedName>
        <fullName evidence="11">Major facilitator superfamily (MFS) profile domain-containing protein</fullName>
    </recommendedName>
</protein>
<evidence type="ECO:0000256" key="6">
    <source>
        <dbReference type="ARBA" id="ARBA00023136"/>
    </source>
</evidence>
<comment type="subcellular location">
    <subcellularLocation>
        <location evidence="1">Membrane</location>
        <topology evidence="1">Multi-pass membrane protein</topology>
    </subcellularLocation>
</comment>
<feature type="transmembrane region" description="Helical" evidence="8">
    <location>
        <begin position="21"/>
        <end position="40"/>
    </location>
</feature>
<dbReference type="Proteomes" id="UP000494165">
    <property type="component" value="Unassembled WGS sequence"/>
</dbReference>
<feature type="transmembrane region" description="Helical" evidence="8">
    <location>
        <begin position="247"/>
        <end position="267"/>
    </location>
</feature>
<keyword evidence="6 8" id="KW-0472">Membrane</keyword>
<dbReference type="Pfam" id="PF07690">
    <property type="entry name" value="MFS_1"/>
    <property type="match status" value="1"/>
</dbReference>
<feature type="transmembrane region" description="Helical" evidence="8">
    <location>
        <begin position="155"/>
        <end position="173"/>
    </location>
</feature>
<dbReference type="Gene3D" id="1.20.1250.20">
    <property type="entry name" value="MFS general substrate transporter like domains"/>
    <property type="match status" value="2"/>
</dbReference>
<organism evidence="9 10">
    <name type="scientific">Cloeon dipterum</name>
    <dbReference type="NCBI Taxonomy" id="197152"/>
    <lineage>
        <taxon>Eukaryota</taxon>
        <taxon>Metazoa</taxon>
        <taxon>Ecdysozoa</taxon>
        <taxon>Arthropoda</taxon>
        <taxon>Hexapoda</taxon>
        <taxon>Insecta</taxon>
        <taxon>Pterygota</taxon>
        <taxon>Palaeoptera</taxon>
        <taxon>Ephemeroptera</taxon>
        <taxon>Pisciforma</taxon>
        <taxon>Baetidae</taxon>
        <taxon>Cloeon</taxon>
    </lineage>
</organism>
<evidence type="ECO:0000256" key="8">
    <source>
        <dbReference type="SAM" id="Phobius"/>
    </source>
</evidence>
<keyword evidence="10" id="KW-1185">Reference proteome</keyword>
<keyword evidence="5 8" id="KW-1133">Transmembrane helix</keyword>
<dbReference type="GO" id="GO:0006820">
    <property type="term" value="P:monoatomic anion transport"/>
    <property type="evidence" value="ECO:0007669"/>
    <property type="project" value="TreeGrafter"/>
</dbReference>
<comment type="caution">
    <text evidence="9">The sequence shown here is derived from an EMBL/GenBank/DDBJ whole genome shotgun (WGS) entry which is preliminary data.</text>
</comment>
<name>A0A8S1CJG7_9INSE</name>
<dbReference type="FunFam" id="1.20.1250.20:FF:000003">
    <property type="entry name" value="Solute carrier family 17 member 3"/>
    <property type="match status" value="1"/>
</dbReference>
<evidence type="ECO:0000256" key="7">
    <source>
        <dbReference type="SAM" id="MobiDB-lite"/>
    </source>
</evidence>
<dbReference type="GO" id="GO:0016020">
    <property type="term" value="C:membrane"/>
    <property type="evidence" value="ECO:0007669"/>
    <property type="project" value="UniProtKB-SubCell"/>
</dbReference>
<dbReference type="EMBL" id="CADEPI010000020">
    <property type="protein sequence ID" value="CAB3365410.1"/>
    <property type="molecule type" value="Genomic_DNA"/>
</dbReference>
<evidence type="ECO:0000256" key="2">
    <source>
        <dbReference type="ARBA" id="ARBA00022448"/>
    </source>
</evidence>
<dbReference type="OrthoDB" id="2985014at2759"/>
<evidence type="ECO:0000256" key="1">
    <source>
        <dbReference type="ARBA" id="ARBA00004141"/>
    </source>
</evidence>
<feature type="transmembrane region" description="Helical" evidence="8">
    <location>
        <begin position="46"/>
        <end position="67"/>
    </location>
</feature>
<feature type="transmembrane region" description="Helical" evidence="8">
    <location>
        <begin position="194"/>
        <end position="227"/>
    </location>
</feature>
<feature type="compositionally biased region" description="Polar residues" evidence="7">
    <location>
        <begin position="334"/>
        <end position="343"/>
    </location>
</feature>
<reference evidence="9 10" key="1">
    <citation type="submission" date="2020-04" db="EMBL/GenBank/DDBJ databases">
        <authorList>
            <person name="Alioto T."/>
            <person name="Alioto T."/>
            <person name="Gomez Garrido J."/>
        </authorList>
    </citation>
    <scope>NUCLEOTIDE SEQUENCE [LARGE SCALE GENOMIC DNA]</scope>
</reference>
<dbReference type="PANTHER" id="PTHR11662">
    <property type="entry name" value="SOLUTE CARRIER FAMILY 17"/>
    <property type="match status" value="1"/>
</dbReference>
<dbReference type="SUPFAM" id="SSF103473">
    <property type="entry name" value="MFS general substrate transporter"/>
    <property type="match status" value="1"/>
</dbReference>